<proteinExistence type="predicted"/>
<name>A0ABT2MHF6_9MYCO</name>
<dbReference type="RefSeq" id="WP_260995755.1">
    <property type="nucleotide sequence ID" value="NZ_JAODWD010000006.1"/>
</dbReference>
<feature type="compositionally biased region" description="Basic and acidic residues" evidence="1">
    <location>
        <begin position="7"/>
        <end position="27"/>
    </location>
</feature>
<evidence type="ECO:0000313" key="2">
    <source>
        <dbReference type="EMBL" id="MCT7661724.1"/>
    </source>
</evidence>
<keyword evidence="3" id="KW-1185">Reference proteome</keyword>
<gene>
    <name evidence="2" type="ORF">N4S67_25320</name>
</gene>
<feature type="region of interest" description="Disordered" evidence="1">
    <location>
        <begin position="1"/>
        <end position="50"/>
    </location>
</feature>
<organism evidence="2 3">
    <name type="scientific">Mycobacterium deserti</name>
    <dbReference type="NCBI Taxonomy" id="2978347"/>
    <lineage>
        <taxon>Bacteria</taxon>
        <taxon>Bacillati</taxon>
        <taxon>Actinomycetota</taxon>
        <taxon>Actinomycetes</taxon>
        <taxon>Mycobacteriales</taxon>
        <taxon>Mycobacteriaceae</taxon>
        <taxon>Mycobacterium</taxon>
    </lineage>
</organism>
<protein>
    <submittedName>
        <fullName evidence="2">Uncharacterized protein</fullName>
    </submittedName>
</protein>
<evidence type="ECO:0000256" key="1">
    <source>
        <dbReference type="SAM" id="MobiDB-lite"/>
    </source>
</evidence>
<dbReference type="EMBL" id="JAODWD010000006">
    <property type="protein sequence ID" value="MCT7661724.1"/>
    <property type="molecule type" value="Genomic_DNA"/>
</dbReference>
<accession>A0ABT2MHF6</accession>
<sequence length="50" mass="5202">MPTGKGIYDDDNRDEPKGGRPGPKDEGNEGGMATRENAPDVADSGEEPTA</sequence>
<dbReference type="Proteomes" id="UP001206639">
    <property type="component" value="Unassembled WGS sequence"/>
</dbReference>
<evidence type="ECO:0000313" key="3">
    <source>
        <dbReference type="Proteomes" id="UP001206639"/>
    </source>
</evidence>
<reference evidence="3" key="1">
    <citation type="submission" date="2023-07" db="EMBL/GenBank/DDBJ databases">
        <authorList>
            <person name="Deng Y."/>
            <person name="Zhang Y.-Q."/>
        </authorList>
    </citation>
    <scope>NUCLEOTIDE SEQUENCE [LARGE SCALE GENOMIC DNA]</scope>
    <source>
        <strain evidence="3">CPCC 205710</strain>
    </source>
</reference>
<comment type="caution">
    <text evidence="2">The sequence shown here is derived from an EMBL/GenBank/DDBJ whole genome shotgun (WGS) entry which is preliminary data.</text>
</comment>